<feature type="transmembrane region" description="Helical" evidence="1">
    <location>
        <begin position="40"/>
        <end position="59"/>
    </location>
</feature>
<proteinExistence type="predicted"/>
<protein>
    <submittedName>
        <fullName evidence="3">Uncharacterized protein</fullName>
    </submittedName>
</protein>
<dbReference type="EMBL" id="JAWQEG010002460">
    <property type="protein sequence ID" value="KAK3871836.1"/>
    <property type="molecule type" value="Genomic_DNA"/>
</dbReference>
<keyword evidence="1" id="KW-0472">Membrane</keyword>
<comment type="caution">
    <text evidence="3">The sequence shown here is derived from an EMBL/GenBank/DDBJ whole genome shotgun (WGS) entry which is preliminary data.</text>
</comment>
<keyword evidence="1" id="KW-1133">Transmembrane helix</keyword>
<dbReference type="EMBL" id="JAWQEG010000689">
    <property type="protein sequence ID" value="KAK3886555.1"/>
    <property type="molecule type" value="Genomic_DNA"/>
</dbReference>
<evidence type="ECO:0000256" key="1">
    <source>
        <dbReference type="SAM" id="Phobius"/>
    </source>
</evidence>
<dbReference type="AlphaFoldDB" id="A0AAE1KYM6"/>
<evidence type="ECO:0000313" key="3">
    <source>
        <dbReference type="EMBL" id="KAK3886555.1"/>
    </source>
</evidence>
<evidence type="ECO:0000313" key="4">
    <source>
        <dbReference type="Proteomes" id="UP001286313"/>
    </source>
</evidence>
<accession>A0AAE1KYM6</accession>
<feature type="transmembrane region" description="Helical" evidence="1">
    <location>
        <begin position="71"/>
        <end position="95"/>
    </location>
</feature>
<sequence>MHWSSWKPKYDSSETVHEEVEALRFMVVQELGEVEQRHPVRVVFIITTTSVSLITIIIIPSPAINIIPASAIIITVFTTSTITIATPTSAIIIIIPTSLTASSPTIIPNNPTSTVDHFTDRTDSPQ</sequence>
<keyword evidence="1" id="KW-0812">Transmembrane</keyword>
<reference evidence="3" key="1">
    <citation type="submission" date="2023-10" db="EMBL/GenBank/DDBJ databases">
        <title>Genome assemblies of two species of porcelain crab, Petrolisthes cinctipes and Petrolisthes manimaculis (Anomura: Porcellanidae).</title>
        <authorList>
            <person name="Angst P."/>
        </authorList>
    </citation>
    <scope>NUCLEOTIDE SEQUENCE</scope>
    <source>
        <strain evidence="3">PB745_01</strain>
        <tissue evidence="3">Gill</tissue>
    </source>
</reference>
<evidence type="ECO:0000313" key="2">
    <source>
        <dbReference type="EMBL" id="KAK3871836.1"/>
    </source>
</evidence>
<dbReference type="Proteomes" id="UP001286313">
    <property type="component" value="Unassembled WGS sequence"/>
</dbReference>
<keyword evidence="4" id="KW-1185">Reference proteome</keyword>
<organism evidence="3 4">
    <name type="scientific">Petrolisthes cinctipes</name>
    <name type="common">Flat porcelain crab</name>
    <dbReference type="NCBI Taxonomy" id="88211"/>
    <lineage>
        <taxon>Eukaryota</taxon>
        <taxon>Metazoa</taxon>
        <taxon>Ecdysozoa</taxon>
        <taxon>Arthropoda</taxon>
        <taxon>Crustacea</taxon>
        <taxon>Multicrustacea</taxon>
        <taxon>Malacostraca</taxon>
        <taxon>Eumalacostraca</taxon>
        <taxon>Eucarida</taxon>
        <taxon>Decapoda</taxon>
        <taxon>Pleocyemata</taxon>
        <taxon>Anomura</taxon>
        <taxon>Galatheoidea</taxon>
        <taxon>Porcellanidae</taxon>
        <taxon>Petrolisthes</taxon>
    </lineage>
</organism>
<name>A0AAE1KYM6_PETCI</name>
<gene>
    <name evidence="3" type="ORF">Pcinc_009305</name>
    <name evidence="2" type="ORF">Pcinc_023040</name>
</gene>